<dbReference type="RefSeq" id="WP_043841719.1">
    <property type="nucleotide sequence ID" value="NZ_AQQW01000001.1"/>
</dbReference>
<dbReference type="InterPro" id="IPR005135">
    <property type="entry name" value="Endo/exonuclease/phosphatase"/>
</dbReference>
<accession>W4HQR0</accession>
<dbReference type="STRING" id="1379903.ATO8_02610"/>
<gene>
    <name evidence="2" type="ORF">ATO8_02610</name>
</gene>
<name>W4HQR0_9RHOB</name>
<keyword evidence="3" id="KW-1185">Reference proteome</keyword>
<sequence>MTDRVSIAVWNIHRTRGADGCCDAERVVRALIRDVCTPPPDLLVLVEADTEARPHRGCLDLERIATETGLTSLHLGPNLLWGPESHGLHGVVVLGGSDVVVHDGRLVDLGGVCPRGAVVLDLELRGHALRCAATHLSLVQGLRVMQTRTLGQALDRMPPRPLVLAGDLNEWRPWSGWALSRRVVGRQLSGPSRRTFPARLPVLPLDRVLAEPPLSVETMEAVDTPAIRAASDHLAVRATVRLRRAG</sequence>
<evidence type="ECO:0000259" key="1">
    <source>
        <dbReference type="Pfam" id="PF03372"/>
    </source>
</evidence>
<keyword evidence="2" id="KW-0378">Hydrolase</keyword>
<protein>
    <submittedName>
        <fullName evidence="2">Endonuclease/exonuclease/phosphatase protein</fullName>
    </submittedName>
</protein>
<evidence type="ECO:0000313" key="2">
    <source>
        <dbReference type="EMBL" id="ETW14763.1"/>
    </source>
</evidence>
<dbReference type="eggNOG" id="COG3568">
    <property type="taxonomic scope" value="Bacteria"/>
</dbReference>
<keyword evidence="2" id="KW-0540">Nuclease</keyword>
<dbReference type="GO" id="GO:0004527">
    <property type="term" value="F:exonuclease activity"/>
    <property type="evidence" value="ECO:0007669"/>
    <property type="project" value="UniProtKB-KW"/>
</dbReference>
<organism evidence="2 3">
    <name type="scientific">Roseivivax marinus</name>
    <dbReference type="NCBI Taxonomy" id="1379903"/>
    <lineage>
        <taxon>Bacteria</taxon>
        <taxon>Pseudomonadati</taxon>
        <taxon>Pseudomonadota</taxon>
        <taxon>Alphaproteobacteria</taxon>
        <taxon>Rhodobacterales</taxon>
        <taxon>Roseobacteraceae</taxon>
        <taxon>Roseivivax</taxon>
    </lineage>
</organism>
<dbReference type="SUPFAM" id="SSF56219">
    <property type="entry name" value="DNase I-like"/>
    <property type="match status" value="1"/>
</dbReference>
<keyword evidence="2" id="KW-0269">Exonuclease</keyword>
<dbReference type="Pfam" id="PF03372">
    <property type="entry name" value="Exo_endo_phos"/>
    <property type="match status" value="1"/>
</dbReference>
<dbReference type="Proteomes" id="UP000019063">
    <property type="component" value="Unassembled WGS sequence"/>
</dbReference>
<dbReference type="InterPro" id="IPR036691">
    <property type="entry name" value="Endo/exonu/phosph_ase_sf"/>
</dbReference>
<dbReference type="GO" id="GO:0004519">
    <property type="term" value="F:endonuclease activity"/>
    <property type="evidence" value="ECO:0007669"/>
    <property type="project" value="UniProtKB-KW"/>
</dbReference>
<dbReference type="EMBL" id="AQQW01000001">
    <property type="protein sequence ID" value="ETW14763.1"/>
    <property type="molecule type" value="Genomic_DNA"/>
</dbReference>
<reference evidence="2 3" key="1">
    <citation type="journal article" date="2014" name="Antonie Van Leeuwenhoek">
        <title>Roseivivax atlanticus sp. nov., isolated from surface seawater of the Atlantic Ocean.</title>
        <authorList>
            <person name="Li G."/>
            <person name="Lai Q."/>
            <person name="Liu X."/>
            <person name="Sun F."/>
            <person name="Shao Z."/>
        </authorList>
    </citation>
    <scope>NUCLEOTIDE SEQUENCE [LARGE SCALE GENOMIC DNA]</scope>
    <source>
        <strain evidence="2 3">22II-s10s</strain>
    </source>
</reference>
<feature type="domain" description="Endonuclease/exonuclease/phosphatase" evidence="1">
    <location>
        <begin position="10"/>
        <end position="233"/>
    </location>
</feature>
<dbReference type="AlphaFoldDB" id="W4HQR0"/>
<proteinExistence type="predicted"/>
<evidence type="ECO:0000313" key="3">
    <source>
        <dbReference type="Proteomes" id="UP000019063"/>
    </source>
</evidence>
<keyword evidence="2" id="KW-0255">Endonuclease</keyword>
<dbReference type="Gene3D" id="3.60.10.10">
    <property type="entry name" value="Endonuclease/exonuclease/phosphatase"/>
    <property type="match status" value="1"/>
</dbReference>
<comment type="caution">
    <text evidence="2">The sequence shown here is derived from an EMBL/GenBank/DDBJ whole genome shotgun (WGS) entry which is preliminary data.</text>
</comment>